<organism evidence="1 2">
    <name type="scientific">Dryococelus australis</name>
    <dbReference type="NCBI Taxonomy" id="614101"/>
    <lineage>
        <taxon>Eukaryota</taxon>
        <taxon>Metazoa</taxon>
        <taxon>Ecdysozoa</taxon>
        <taxon>Arthropoda</taxon>
        <taxon>Hexapoda</taxon>
        <taxon>Insecta</taxon>
        <taxon>Pterygota</taxon>
        <taxon>Neoptera</taxon>
        <taxon>Polyneoptera</taxon>
        <taxon>Phasmatodea</taxon>
        <taxon>Verophasmatodea</taxon>
        <taxon>Anareolatae</taxon>
        <taxon>Phasmatidae</taxon>
        <taxon>Eurycanthinae</taxon>
        <taxon>Dryococelus</taxon>
    </lineage>
</organism>
<dbReference type="EMBL" id="JARBHB010000004">
    <property type="protein sequence ID" value="KAJ8885824.1"/>
    <property type="molecule type" value="Genomic_DNA"/>
</dbReference>
<name>A0ABQ9HN70_9NEOP</name>
<evidence type="ECO:0000313" key="1">
    <source>
        <dbReference type="EMBL" id="KAJ8885824.1"/>
    </source>
</evidence>
<reference evidence="1 2" key="1">
    <citation type="submission" date="2023-02" db="EMBL/GenBank/DDBJ databases">
        <title>LHISI_Scaffold_Assembly.</title>
        <authorList>
            <person name="Stuart O.P."/>
            <person name="Cleave R."/>
            <person name="Magrath M.J.L."/>
            <person name="Mikheyev A.S."/>
        </authorList>
    </citation>
    <scope>NUCLEOTIDE SEQUENCE [LARGE SCALE GENOMIC DNA]</scope>
    <source>
        <strain evidence="1">Daus_M_001</strain>
        <tissue evidence="1">Leg muscle</tissue>
    </source>
</reference>
<proteinExistence type="predicted"/>
<evidence type="ECO:0000313" key="2">
    <source>
        <dbReference type="Proteomes" id="UP001159363"/>
    </source>
</evidence>
<sequence length="125" mass="13924">MSAVVAPPSQCDRTLTNLTARLLAEEERCQSSFIAWNCTQNIEGEKFVTRTITLNRNTTSGTKINLLHNRDNVAFLTNQGKGIKIDYVPAATPQINGQADRLNMPLMEITRVLLFNSGLEKESWG</sequence>
<evidence type="ECO:0008006" key="3">
    <source>
        <dbReference type="Google" id="ProtNLM"/>
    </source>
</evidence>
<protein>
    <recommendedName>
        <fullName evidence="3">Integrase catalytic domain-containing protein</fullName>
    </recommendedName>
</protein>
<gene>
    <name evidence="1" type="ORF">PR048_012029</name>
</gene>
<accession>A0ABQ9HN70</accession>
<keyword evidence="2" id="KW-1185">Reference proteome</keyword>
<dbReference type="Proteomes" id="UP001159363">
    <property type="component" value="Chromosome X"/>
</dbReference>
<comment type="caution">
    <text evidence="1">The sequence shown here is derived from an EMBL/GenBank/DDBJ whole genome shotgun (WGS) entry which is preliminary data.</text>
</comment>